<dbReference type="PANTHER" id="PTHR44591:SF3">
    <property type="entry name" value="RESPONSE REGULATORY DOMAIN-CONTAINING PROTEIN"/>
    <property type="match status" value="1"/>
</dbReference>
<dbReference type="Pfam" id="PF00072">
    <property type="entry name" value="Response_reg"/>
    <property type="match status" value="1"/>
</dbReference>
<dbReference type="InterPro" id="IPR050595">
    <property type="entry name" value="Bact_response_regulator"/>
</dbReference>
<organism evidence="4 5">
    <name type="scientific">candidate division WWE3 bacterium</name>
    <dbReference type="NCBI Taxonomy" id="2053526"/>
    <lineage>
        <taxon>Bacteria</taxon>
        <taxon>Katanobacteria</taxon>
    </lineage>
</organism>
<dbReference type="PANTHER" id="PTHR44591">
    <property type="entry name" value="STRESS RESPONSE REGULATOR PROTEIN 1"/>
    <property type="match status" value="1"/>
</dbReference>
<feature type="domain" description="Response regulatory" evidence="3">
    <location>
        <begin position="8"/>
        <end position="126"/>
    </location>
</feature>
<reference evidence="4 5" key="1">
    <citation type="journal article" date="2020" name="Biotechnol. Biofuels">
        <title>New insights from the biogas microbiome by comprehensive genome-resolved metagenomics of nearly 1600 species originating from multiple anaerobic digesters.</title>
        <authorList>
            <person name="Campanaro S."/>
            <person name="Treu L."/>
            <person name="Rodriguez-R L.M."/>
            <person name="Kovalovszki A."/>
            <person name="Ziels R.M."/>
            <person name="Maus I."/>
            <person name="Zhu X."/>
            <person name="Kougias P.G."/>
            <person name="Basile A."/>
            <person name="Luo G."/>
            <person name="Schluter A."/>
            <person name="Konstantinidis K.T."/>
            <person name="Angelidaki I."/>
        </authorList>
    </citation>
    <scope>NUCLEOTIDE SEQUENCE [LARGE SCALE GENOMIC DNA]</scope>
    <source>
        <strain evidence="4">AS27yjCOA_165</strain>
    </source>
</reference>
<dbReference type="Proteomes" id="UP000526033">
    <property type="component" value="Unassembled WGS sequence"/>
</dbReference>
<dbReference type="Gene3D" id="3.40.50.2300">
    <property type="match status" value="1"/>
</dbReference>
<dbReference type="PROSITE" id="PS50110">
    <property type="entry name" value="RESPONSE_REGULATORY"/>
    <property type="match status" value="1"/>
</dbReference>
<evidence type="ECO:0000259" key="3">
    <source>
        <dbReference type="PROSITE" id="PS50110"/>
    </source>
</evidence>
<evidence type="ECO:0000313" key="5">
    <source>
        <dbReference type="Proteomes" id="UP000526033"/>
    </source>
</evidence>
<comment type="caution">
    <text evidence="4">The sequence shown here is derived from an EMBL/GenBank/DDBJ whole genome shotgun (WGS) entry which is preliminary data.</text>
</comment>
<evidence type="ECO:0000313" key="4">
    <source>
        <dbReference type="EMBL" id="NMB70432.1"/>
    </source>
</evidence>
<dbReference type="EMBL" id="JAAZNL010000058">
    <property type="protein sequence ID" value="NMB70432.1"/>
    <property type="molecule type" value="Genomic_DNA"/>
</dbReference>
<proteinExistence type="predicted"/>
<gene>
    <name evidence="4" type="ORF">GYA27_04540</name>
</gene>
<evidence type="ECO:0000256" key="2">
    <source>
        <dbReference type="PROSITE-ProRule" id="PRU00169"/>
    </source>
</evidence>
<dbReference type="InterPro" id="IPR011006">
    <property type="entry name" value="CheY-like_superfamily"/>
</dbReference>
<protein>
    <submittedName>
        <fullName evidence="4">Response regulator transcription factor</fullName>
    </submittedName>
</protein>
<evidence type="ECO:0000256" key="1">
    <source>
        <dbReference type="ARBA" id="ARBA00022553"/>
    </source>
</evidence>
<dbReference type="SUPFAM" id="SSF52172">
    <property type="entry name" value="CheY-like"/>
    <property type="match status" value="1"/>
</dbReference>
<sequence length="131" mass="14801">MTDDKKPLIMIVEDEIMLLNAICIKLNKRGYDTVSCTSGRQALDYLKSLPKLPNGIWLDYQLRDLNGLEVMAAIKESEYWNSVPVFVVSNSASQEKMLNMLALGAKKYFLKAEHKLDEIIDGISTYLNNGI</sequence>
<name>A0A7X9HHC1_UNCKA</name>
<dbReference type="CDD" id="cd00156">
    <property type="entry name" value="REC"/>
    <property type="match status" value="1"/>
</dbReference>
<keyword evidence="1 2" id="KW-0597">Phosphoprotein</keyword>
<dbReference type="GO" id="GO:0000160">
    <property type="term" value="P:phosphorelay signal transduction system"/>
    <property type="evidence" value="ECO:0007669"/>
    <property type="project" value="InterPro"/>
</dbReference>
<dbReference type="InterPro" id="IPR001789">
    <property type="entry name" value="Sig_transdc_resp-reg_receiver"/>
</dbReference>
<dbReference type="AlphaFoldDB" id="A0A7X9HHC1"/>
<dbReference type="SMART" id="SM00448">
    <property type="entry name" value="REC"/>
    <property type="match status" value="1"/>
</dbReference>
<feature type="modified residue" description="4-aspartylphosphate" evidence="2">
    <location>
        <position position="59"/>
    </location>
</feature>
<accession>A0A7X9HHC1</accession>